<name>A0A9Q8Y9K5_ENSAD</name>
<evidence type="ECO:0000313" key="1">
    <source>
        <dbReference type="EMBL" id="USJ24768.1"/>
    </source>
</evidence>
<dbReference type="EMBL" id="CP121308">
    <property type="protein sequence ID" value="WFP92132.1"/>
    <property type="molecule type" value="Genomic_DNA"/>
</dbReference>
<gene>
    <name evidence="1" type="ORF">NE863_07340</name>
    <name evidence="2" type="ORF">P4B07_07175</name>
</gene>
<dbReference type="Proteomes" id="UP001055460">
    <property type="component" value="Chromosome"/>
</dbReference>
<dbReference type="Proteomes" id="UP001214094">
    <property type="component" value="Chromosome"/>
</dbReference>
<dbReference type="AlphaFoldDB" id="A0A9Q8Y9K5"/>
<protein>
    <submittedName>
        <fullName evidence="1">Uncharacterized protein</fullName>
    </submittedName>
</protein>
<dbReference type="RefSeq" id="WP_034791202.1">
    <property type="nucleotide sequence ID" value="NZ_CAXURO020000001.1"/>
</dbReference>
<dbReference type="EMBL" id="CP098807">
    <property type="protein sequence ID" value="USJ24768.1"/>
    <property type="molecule type" value="Genomic_DNA"/>
</dbReference>
<keyword evidence="4" id="KW-1185">Reference proteome</keyword>
<evidence type="ECO:0000313" key="3">
    <source>
        <dbReference type="Proteomes" id="UP001055460"/>
    </source>
</evidence>
<evidence type="ECO:0000313" key="2">
    <source>
        <dbReference type="EMBL" id="WFP92132.1"/>
    </source>
</evidence>
<proteinExistence type="predicted"/>
<dbReference type="GeneID" id="29518054"/>
<sequence>MLAALLLASIVASPNMPDVKLSAATVDELQTDFERAVPCHQIDGRNVWKGALAFYIQSFVYDGDTPVATDAADAVLPEDNSAETVKEFEDACSASQAT</sequence>
<dbReference type="OrthoDB" id="8283514at2"/>
<organism evidence="1 3">
    <name type="scientific">Ensifer adhaerens</name>
    <name type="common">Sinorhizobium morelense</name>
    <dbReference type="NCBI Taxonomy" id="106592"/>
    <lineage>
        <taxon>Bacteria</taxon>
        <taxon>Pseudomonadati</taxon>
        <taxon>Pseudomonadota</taxon>
        <taxon>Alphaproteobacteria</taxon>
        <taxon>Hyphomicrobiales</taxon>
        <taxon>Rhizobiaceae</taxon>
        <taxon>Sinorhizobium/Ensifer group</taxon>
        <taxon>Ensifer</taxon>
    </lineage>
</organism>
<reference evidence="1" key="1">
    <citation type="submission" date="2022-06" db="EMBL/GenBank/DDBJ databases">
        <title>Physiological and biochemical characterization and genomic elucidation of a strain of the genus Ensifer adhaerens M8 that combines arsenic oxidation and chromium reduction.</title>
        <authorList>
            <person name="Li X."/>
            <person name="Yu c."/>
        </authorList>
    </citation>
    <scope>NUCLEOTIDE SEQUENCE</scope>
    <source>
        <strain evidence="1">M8</strain>
    </source>
</reference>
<reference evidence="2 4" key="2">
    <citation type="submission" date="2023-03" db="EMBL/GenBank/DDBJ databases">
        <title>Comparative genome and transcriptome analysis combination mining strategies for increasing vitamin B12 production of Ensifer adhaerens strain.</title>
        <authorList>
            <person name="Yongheng L."/>
        </authorList>
    </citation>
    <scope>NUCLEOTIDE SEQUENCE [LARGE SCALE GENOMIC DNA]</scope>
    <source>
        <strain evidence="2 4">Casida A-T305</strain>
    </source>
</reference>
<evidence type="ECO:0000313" key="4">
    <source>
        <dbReference type="Proteomes" id="UP001214094"/>
    </source>
</evidence>
<accession>A0A9Q8Y9K5</accession>